<feature type="region of interest" description="Disordered" evidence="9">
    <location>
        <begin position="833"/>
        <end position="855"/>
    </location>
</feature>
<dbReference type="InterPro" id="IPR039977">
    <property type="entry name" value="Suv4-20/Set9"/>
</dbReference>
<feature type="domain" description="SET" evidence="10">
    <location>
        <begin position="315"/>
        <end position="450"/>
    </location>
</feature>
<evidence type="ECO:0000256" key="5">
    <source>
        <dbReference type="ARBA" id="ARBA00022679"/>
    </source>
</evidence>
<dbReference type="EMBL" id="LWDE02000057">
    <property type="protein sequence ID" value="KAE8254286.1"/>
    <property type="molecule type" value="Genomic_DNA"/>
</dbReference>
<evidence type="ECO:0000259" key="10">
    <source>
        <dbReference type="PROSITE" id="PS50280"/>
    </source>
</evidence>
<evidence type="ECO:0000256" key="8">
    <source>
        <dbReference type="ARBA" id="ARBA00023242"/>
    </source>
</evidence>
<feature type="compositionally biased region" description="Basic and acidic residues" evidence="9">
    <location>
        <begin position="1023"/>
        <end position="1043"/>
    </location>
</feature>
<feature type="compositionally biased region" description="Acidic residues" evidence="9">
    <location>
        <begin position="1249"/>
        <end position="1261"/>
    </location>
</feature>
<feature type="region of interest" description="Disordered" evidence="9">
    <location>
        <begin position="261"/>
        <end position="314"/>
    </location>
</feature>
<sequence length="1740" mass="178288">MVAPQDLSHDDDILSDILVDNLGSENCPISTHKMNGSYKSQRVHASLVRDLVWQQVIVEHNITGAVDQLCTMGIVKKYIFNKDHRQIHAFKLHAKRYFEAYHPECGIEFVQSTRYSRASALLKQIAAAPPGSGAAGPSSTASTSAIPLAAEPSASASVSAPTASQNGPDVTAVSVKTESSGPADASNLIPVDRLAESMPMQGVTNTASEPTTQTTVSESADVVMTDAKATDPTPVPLAKTEAPVTNGVAAITEAIITQLTDANGPPKESNGQIAPSTGPTDAMSTGASTPTATSAVSKGKRRIPSESGSKGKSTLNAQLASSWSDAFGSLAKADMAVCAIKSYKEGDFIEFLKGGVKDLTREEDEAMKVEAAAARDRLGPGQIAATAAPARDFSVIRSAQKGCSQLLLGPARFVNHDCNPNVEFYRSGQSITFRCTRPIMPKDEITCYYGPNYFEWGNAECLCATCEANGKGAFSVLAGVKLAGASHVGSPDLATGAEADIPGYSPGPEGSTSSVHSAHGSEAGSNGAGNGRRSSARVALVQASGRSRRMTPGGVPFPSMSMAPTSVSRRPSPSAETNGSSTSAAEIDGVLGLGVSVSGSESSSHHNNNKVARVSCKTCHDPFEWQQTWFSAPRDCQRCVRHERIYRAPWPIRMAEVALEARRMHLDKQKKKKIHQERKAGDAESERATKKVKVSKKRSEPTPLRLDGVVLSASGGSKRSNGKGKEKASNNGTGISPAPSSSMTSSIDSLGMSSDSDSDLTELESSDEEDEGAGAASTSMMSTSMSTGAVIPSSASGRDFEREVEDADITLGGVGGVPAEAVLGRSVAGQGSEGLLPGAGQGGSGAPLLDPTPSLNVPTPAAAAAAAGALSSSPSKALAFADHLSRYGPTGKAPRTTLDFQARRREKPEPPWLDQDRRRSLRTKKSRSSRKSSSAAAAAKSGDSRKRQRESTSASAARRPRSSRAEGEEGSSSSSSRESSPGGPPVLGKDANLQNLAGFWGATDSGRRIRRPVLAGGVTSLLERQRAESAAKRRAREREEAKSERRRKADRRRKSGGGSAGNSENAGGAVVRMEKAKEDVKPPASRSRRSESPVKAGHQSLDLVLATSKTGNKATTTAAGAASSLMSSRKSMEVLQPLRSSNRQALKRDRMLAAGDDEGDDDEEEEDAGDDGSDEDDDFDASDISSTDDELEEEQEQVGGGGGEEKAGDQQQQQQQQEGGGGAEMRPPSRSVGRPRSNGKRSRQPASSGDDDDDSCSDDSDGSVQGTSRSRRRRRRSSSSSSSPTNSKKKRFVFSRSSSPMPNIPGLATKGPERTSNANLALAWSGGVAEGAKRTRKPVVREPISIGQASASGSRRSPSMGAPPSSRGRSSETPKPSMSAGTGVGASVPRSHRPVELSRLRSTSDAGDQEQDRKRRSRTSPALSVSSAANAAVVATAGAGSGKGGGAPGRPAHLAGPGGMRSSSAAAAAGGMRLDGRAGVPTAGSGGRYPSSSHSHSSAHRVLSGPSMPGGPPGGGASRRYSSSSSSQPGSPNLMYNMLPSPANPPVPGFRRPASPAGTPLSLVPAGGVAGGGSGNGGSAGGAGGSSANRNAGAPRRNLRWGSGKVTHSRPSPHLVAGSLPPSGGGAGGSTSPIGGPTTGPGGAVLSSSSSSSTTTASFTTTRPPGVLGVKMDPGGLMRGGSGSPAGSPLMMSGGGLVGGGRALGPAPPSSGEGGAKRETGTPPALTAGASGTASGVVPR</sequence>
<evidence type="ECO:0000256" key="7">
    <source>
        <dbReference type="ARBA" id="ARBA00022853"/>
    </source>
</evidence>
<comment type="caution">
    <text evidence="11">The sequence shown here is derived from an EMBL/GenBank/DDBJ whole genome shotgun (WGS) entry which is preliminary data.</text>
</comment>
<dbReference type="PANTHER" id="PTHR12977:SF4">
    <property type="entry name" value="HISTONE-LYSINE N-METHYLTRANSFERASE KMT5B"/>
    <property type="match status" value="1"/>
</dbReference>
<feature type="compositionally biased region" description="Basic and acidic residues" evidence="9">
    <location>
        <begin position="677"/>
        <end position="689"/>
    </location>
</feature>
<evidence type="ECO:0000256" key="3">
    <source>
        <dbReference type="ARBA" id="ARBA00022454"/>
    </source>
</evidence>
<evidence type="ECO:0000256" key="1">
    <source>
        <dbReference type="ARBA" id="ARBA00004123"/>
    </source>
</evidence>
<feature type="compositionally biased region" description="Basic and acidic residues" evidence="9">
    <location>
        <begin position="1072"/>
        <end position="1081"/>
    </location>
</feature>
<feature type="compositionally biased region" description="Gly residues" evidence="9">
    <location>
        <begin position="1568"/>
        <end position="1585"/>
    </location>
</feature>
<feature type="compositionally biased region" description="Polar residues" evidence="9">
    <location>
        <begin position="1367"/>
        <end position="1380"/>
    </location>
</feature>
<feature type="compositionally biased region" description="Acidic residues" evidence="9">
    <location>
        <begin position="756"/>
        <end position="772"/>
    </location>
</feature>
<feature type="compositionally biased region" description="Low complexity" evidence="9">
    <location>
        <begin position="773"/>
        <end position="789"/>
    </location>
</feature>
<feature type="compositionally biased region" description="Low complexity" evidence="9">
    <location>
        <begin position="1460"/>
        <end position="1472"/>
    </location>
</feature>
<keyword evidence="6" id="KW-0949">S-adenosyl-L-methionine</keyword>
<keyword evidence="8" id="KW-0539">Nucleus</keyword>
<evidence type="ECO:0000256" key="4">
    <source>
        <dbReference type="ARBA" id="ARBA00022603"/>
    </source>
</evidence>
<feature type="compositionally biased region" description="Low complexity" evidence="9">
    <location>
        <begin position="970"/>
        <end position="981"/>
    </location>
</feature>
<feature type="compositionally biased region" description="Acidic residues" evidence="9">
    <location>
        <begin position="1155"/>
        <end position="1196"/>
    </location>
</feature>
<feature type="compositionally biased region" description="Low complexity" evidence="9">
    <location>
        <begin position="1721"/>
        <end position="1740"/>
    </location>
</feature>
<feature type="compositionally biased region" description="Low complexity" evidence="9">
    <location>
        <begin position="1106"/>
        <end position="1124"/>
    </location>
</feature>
<dbReference type="GO" id="GO:0042799">
    <property type="term" value="F:histone H4K20 methyltransferase activity"/>
    <property type="evidence" value="ECO:0007669"/>
    <property type="project" value="TreeGrafter"/>
</dbReference>
<keyword evidence="7" id="KW-0156">Chromatin regulator</keyword>
<dbReference type="GO" id="GO:0005634">
    <property type="term" value="C:nucleus"/>
    <property type="evidence" value="ECO:0007669"/>
    <property type="project" value="UniProtKB-SubCell"/>
</dbReference>
<feature type="compositionally biased region" description="Low complexity" evidence="9">
    <location>
        <begin position="1224"/>
        <end position="1236"/>
    </location>
</feature>
<dbReference type="GO" id="GO:0005694">
    <property type="term" value="C:chromosome"/>
    <property type="evidence" value="ECO:0007669"/>
    <property type="project" value="UniProtKB-SubCell"/>
</dbReference>
<feature type="compositionally biased region" description="Low complexity" evidence="9">
    <location>
        <begin position="516"/>
        <end position="539"/>
    </location>
</feature>
<feature type="compositionally biased region" description="Low complexity" evidence="9">
    <location>
        <begin position="1518"/>
        <end position="1532"/>
    </location>
</feature>
<evidence type="ECO:0000256" key="6">
    <source>
        <dbReference type="ARBA" id="ARBA00022691"/>
    </source>
</evidence>
<keyword evidence="4" id="KW-0489">Methyltransferase</keyword>
<feature type="region of interest" description="Disordered" evidence="9">
    <location>
        <begin position="157"/>
        <end position="188"/>
    </location>
</feature>
<feature type="region of interest" description="Disordered" evidence="9">
    <location>
        <begin position="497"/>
        <end position="585"/>
    </location>
</feature>
<dbReference type="InterPro" id="IPR041938">
    <property type="entry name" value="Hist-Lys_N-MTase_N"/>
</dbReference>
<keyword evidence="3" id="KW-0158">Chromosome</keyword>
<dbReference type="Pfam" id="PF00856">
    <property type="entry name" value="SET"/>
    <property type="match status" value="1"/>
</dbReference>
<organism evidence="11 12">
    <name type="scientific">Tilletia controversa</name>
    <name type="common">dwarf bunt fungus</name>
    <dbReference type="NCBI Taxonomy" id="13291"/>
    <lineage>
        <taxon>Eukaryota</taxon>
        <taxon>Fungi</taxon>
        <taxon>Dikarya</taxon>
        <taxon>Basidiomycota</taxon>
        <taxon>Ustilaginomycotina</taxon>
        <taxon>Exobasidiomycetes</taxon>
        <taxon>Tilletiales</taxon>
        <taxon>Tilletiaceae</taxon>
        <taxon>Tilletia</taxon>
    </lineage>
</organism>
<evidence type="ECO:0000256" key="9">
    <source>
        <dbReference type="SAM" id="MobiDB-lite"/>
    </source>
</evidence>
<dbReference type="Gene3D" id="1.10.10.1700">
    <property type="entry name" value="Histone-lysine N-methyltransferase"/>
    <property type="match status" value="1"/>
</dbReference>
<accession>A0A8X7N0G2</accession>
<dbReference type="GO" id="GO:0032259">
    <property type="term" value="P:methylation"/>
    <property type="evidence" value="ECO:0007669"/>
    <property type="project" value="UniProtKB-KW"/>
</dbReference>
<feature type="compositionally biased region" description="Polar residues" evidence="9">
    <location>
        <begin position="1347"/>
        <end position="1357"/>
    </location>
</feature>
<protein>
    <recommendedName>
        <fullName evidence="10">SET domain-containing protein</fullName>
    </recommendedName>
</protein>
<reference evidence="11" key="2">
    <citation type="journal article" date="2019" name="IMA Fungus">
        <title>Genome sequencing and comparison of five Tilletia species to identify candidate genes for the detection of regulated species infecting wheat.</title>
        <authorList>
            <person name="Nguyen H.D.T."/>
            <person name="Sultana T."/>
            <person name="Kesanakurti P."/>
            <person name="Hambleton S."/>
        </authorList>
    </citation>
    <scope>NUCLEOTIDE SEQUENCE</scope>
    <source>
        <strain evidence="11">DAOMC 236426</strain>
    </source>
</reference>
<feature type="compositionally biased region" description="Basic residues" evidence="9">
    <location>
        <begin position="1044"/>
        <end position="1055"/>
    </location>
</feature>
<feature type="compositionally biased region" description="Low complexity" evidence="9">
    <location>
        <begin position="1647"/>
        <end position="1662"/>
    </location>
</feature>
<feature type="compositionally biased region" description="Low complexity" evidence="9">
    <location>
        <begin position="282"/>
        <end position="297"/>
    </location>
</feature>
<dbReference type="Gene3D" id="2.170.270.10">
    <property type="entry name" value="SET domain"/>
    <property type="match status" value="1"/>
</dbReference>
<dbReference type="InterPro" id="IPR046341">
    <property type="entry name" value="SET_dom_sf"/>
</dbReference>
<feature type="compositionally biased region" description="Basic residues" evidence="9">
    <location>
        <begin position="919"/>
        <end position="930"/>
    </location>
</feature>
<evidence type="ECO:0000313" key="12">
    <source>
        <dbReference type="Proteomes" id="UP000077684"/>
    </source>
</evidence>
<feature type="compositionally biased region" description="Low complexity" evidence="9">
    <location>
        <begin position="931"/>
        <end position="941"/>
    </location>
</feature>
<dbReference type="SMART" id="SM00317">
    <property type="entry name" value="SET"/>
    <property type="match status" value="1"/>
</dbReference>
<evidence type="ECO:0000256" key="2">
    <source>
        <dbReference type="ARBA" id="ARBA00004286"/>
    </source>
</evidence>
<dbReference type="PANTHER" id="PTHR12977">
    <property type="entry name" value="SUPPRESSOR OF VARIEGATION 4-20-RELATED"/>
    <property type="match status" value="1"/>
</dbReference>
<dbReference type="SUPFAM" id="SSF82199">
    <property type="entry name" value="SET domain"/>
    <property type="match status" value="1"/>
</dbReference>
<evidence type="ECO:0000313" key="11">
    <source>
        <dbReference type="EMBL" id="KAE8254286.1"/>
    </source>
</evidence>
<keyword evidence="12" id="KW-1185">Reference proteome</keyword>
<feature type="compositionally biased region" description="Gly residues" evidence="9">
    <location>
        <begin position="1693"/>
        <end position="1703"/>
    </location>
</feature>
<feature type="compositionally biased region" description="Low complexity" evidence="9">
    <location>
        <begin position="1420"/>
        <end position="1438"/>
    </location>
</feature>
<feature type="compositionally biased region" description="Low complexity" evidence="9">
    <location>
        <begin position="734"/>
        <end position="755"/>
    </location>
</feature>
<feature type="compositionally biased region" description="Polar residues" evidence="9">
    <location>
        <begin position="269"/>
        <end position="279"/>
    </location>
</feature>
<dbReference type="PROSITE" id="PS50280">
    <property type="entry name" value="SET"/>
    <property type="match status" value="1"/>
</dbReference>
<dbReference type="InterPro" id="IPR001214">
    <property type="entry name" value="SET_dom"/>
</dbReference>
<gene>
    <name evidence="11" type="ORF">A4X06_0g970</name>
</gene>
<comment type="subcellular location">
    <subcellularLocation>
        <location evidence="2">Chromosome</location>
    </subcellularLocation>
    <subcellularLocation>
        <location evidence="1">Nucleus</location>
    </subcellularLocation>
</comment>
<keyword evidence="5" id="KW-0808">Transferase</keyword>
<feature type="region of interest" description="Disordered" evidence="9">
    <location>
        <begin position="667"/>
        <end position="800"/>
    </location>
</feature>
<feature type="compositionally biased region" description="Basic and acidic residues" evidence="9">
    <location>
        <begin position="901"/>
        <end position="918"/>
    </location>
</feature>
<proteinExistence type="predicted"/>
<name>A0A8X7N0G2_9BASI</name>
<reference evidence="11" key="1">
    <citation type="submission" date="2016-04" db="EMBL/GenBank/DDBJ databases">
        <authorList>
            <person name="Nguyen H.D."/>
            <person name="Samba Siva P."/>
            <person name="Cullis J."/>
            <person name="Levesque C.A."/>
            <person name="Hambleton S."/>
        </authorList>
    </citation>
    <scope>NUCLEOTIDE SEQUENCE</scope>
    <source>
        <strain evidence="11">DAOMC 236426</strain>
    </source>
</reference>
<feature type="compositionally biased region" description="Polar residues" evidence="9">
    <location>
        <begin position="562"/>
        <end position="584"/>
    </location>
</feature>
<feature type="region of interest" description="Disordered" evidence="9">
    <location>
        <begin position="885"/>
        <end position="1740"/>
    </location>
</feature>
<feature type="compositionally biased region" description="Gly residues" evidence="9">
    <location>
        <begin position="1439"/>
        <end position="1448"/>
    </location>
</feature>
<dbReference type="Proteomes" id="UP000077684">
    <property type="component" value="Unassembled WGS sequence"/>
</dbReference>